<evidence type="ECO:0000256" key="1">
    <source>
        <dbReference type="ARBA" id="ARBA00004127"/>
    </source>
</evidence>
<keyword evidence="5" id="KW-0297">G-protein coupled receptor</keyword>
<dbReference type="SUPFAM" id="SSF63877">
    <property type="entry name" value="Methuselah ectodomain"/>
    <property type="match status" value="1"/>
</dbReference>
<feature type="signal peptide" evidence="8">
    <location>
        <begin position="1"/>
        <end position="21"/>
    </location>
</feature>
<comment type="subcellular location">
    <subcellularLocation>
        <location evidence="1">Endomembrane system</location>
        <topology evidence="1">Multi-pass membrane protein</topology>
    </subcellularLocation>
</comment>
<evidence type="ECO:0000313" key="11">
    <source>
        <dbReference type="Proteomes" id="UP001154078"/>
    </source>
</evidence>
<dbReference type="Pfam" id="PF06652">
    <property type="entry name" value="Methuselah_N"/>
    <property type="match status" value="1"/>
</dbReference>
<keyword evidence="4" id="KW-1133">Transmembrane helix</keyword>
<evidence type="ECO:0000256" key="2">
    <source>
        <dbReference type="ARBA" id="ARBA00008979"/>
    </source>
</evidence>
<keyword evidence="4" id="KW-0472">Membrane</keyword>
<dbReference type="InterPro" id="IPR052808">
    <property type="entry name" value="GPCR_Mth-like"/>
</dbReference>
<keyword evidence="8" id="KW-0732">Signal</keyword>
<dbReference type="PANTHER" id="PTHR46953:SF1">
    <property type="entry name" value="G-PROTEIN COUPLED RECEPTOR MTH-LIKE 1-RELATED"/>
    <property type="match status" value="1"/>
</dbReference>
<dbReference type="GO" id="GO:0012505">
    <property type="term" value="C:endomembrane system"/>
    <property type="evidence" value="ECO:0007669"/>
    <property type="project" value="UniProtKB-SubCell"/>
</dbReference>
<dbReference type="InterPro" id="IPR036272">
    <property type="entry name" value="Methuselah_N_sf"/>
</dbReference>
<feature type="chain" id="PRO_5040258244" description="Methuselah N-terminal domain-containing protein" evidence="8">
    <location>
        <begin position="22"/>
        <end position="213"/>
    </location>
</feature>
<dbReference type="InterPro" id="IPR010596">
    <property type="entry name" value="Methuselah_N_dom"/>
</dbReference>
<dbReference type="PANTHER" id="PTHR46953">
    <property type="entry name" value="G-PROTEIN COUPLED RECEPTOR MTH-LIKE 1-RELATED"/>
    <property type="match status" value="1"/>
</dbReference>
<keyword evidence="11" id="KW-1185">Reference proteome</keyword>
<evidence type="ECO:0000256" key="7">
    <source>
        <dbReference type="ARBA" id="ARBA00023224"/>
    </source>
</evidence>
<gene>
    <name evidence="10" type="ORF">MELIAE_LOCUS9759</name>
</gene>
<evidence type="ECO:0000313" key="10">
    <source>
        <dbReference type="EMBL" id="CAH0559885.1"/>
    </source>
</evidence>
<sequence>MVWCYSFICFIPLLIVVIVESKELPCKFELTTKLSNDTDWDKNINAYKKNNITYNSGDYFSFFDQGLTEVHGCTCKLSTCLRKCCPPNKHFTLDQICVKRKQAFKSFEQKPKYLDYKIVYSNIKCGHSDFTDEFDVLKNGSIYLTETKTKLSQSEYCIEDLLQHHWNGPDSLEQIVMFCGPESESITSGQKFEKRYYTLIILTNILCFVLNIL</sequence>
<comment type="similarity">
    <text evidence="2">Belongs to the G-protein coupled receptor 2 family. Mth subfamily.</text>
</comment>
<keyword evidence="6" id="KW-0675">Receptor</keyword>
<proteinExistence type="inferred from homology"/>
<dbReference type="Proteomes" id="UP001154078">
    <property type="component" value="Chromosome 7"/>
</dbReference>
<evidence type="ECO:0000256" key="6">
    <source>
        <dbReference type="ARBA" id="ARBA00023170"/>
    </source>
</evidence>
<evidence type="ECO:0000256" key="4">
    <source>
        <dbReference type="ARBA" id="ARBA00022989"/>
    </source>
</evidence>
<dbReference type="EMBL" id="OV121138">
    <property type="protein sequence ID" value="CAH0559885.1"/>
    <property type="molecule type" value="Genomic_DNA"/>
</dbReference>
<evidence type="ECO:0000256" key="3">
    <source>
        <dbReference type="ARBA" id="ARBA00022692"/>
    </source>
</evidence>
<keyword evidence="3" id="KW-0812">Transmembrane</keyword>
<reference evidence="10" key="1">
    <citation type="submission" date="2021-12" db="EMBL/GenBank/DDBJ databases">
        <authorList>
            <person name="King R."/>
        </authorList>
    </citation>
    <scope>NUCLEOTIDE SEQUENCE</scope>
</reference>
<dbReference type="AlphaFoldDB" id="A0A9P0FJY3"/>
<feature type="domain" description="Methuselah N-terminal" evidence="9">
    <location>
        <begin position="26"/>
        <end position="102"/>
    </location>
</feature>
<evidence type="ECO:0000256" key="8">
    <source>
        <dbReference type="SAM" id="SignalP"/>
    </source>
</evidence>
<name>A0A9P0FJY3_BRAAE</name>
<dbReference type="GO" id="GO:0004930">
    <property type="term" value="F:G protein-coupled receptor activity"/>
    <property type="evidence" value="ECO:0007669"/>
    <property type="project" value="UniProtKB-KW"/>
</dbReference>
<keyword evidence="7" id="KW-0807">Transducer</keyword>
<evidence type="ECO:0000256" key="5">
    <source>
        <dbReference type="ARBA" id="ARBA00023040"/>
    </source>
</evidence>
<accession>A0A9P0FJY3</accession>
<organism evidence="10 11">
    <name type="scientific">Brassicogethes aeneus</name>
    <name type="common">Rape pollen beetle</name>
    <name type="synonym">Meligethes aeneus</name>
    <dbReference type="NCBI Taxonomy" id="1431903"/>
    <lineage>
        <taxon>Eukaryota</taxon>
        <taxon>Metazoa</taxon>
        <taxon>Ecdysozoa</taxon>
        <taxon>Arthropoda</taxon>
        <taxon>Hexapoda</taxon>
        <taxon>Insecta</taxon>
        <taxon>Pterygota</taxon>
        <taxon>Neoptera</taxon>
        <taxon>Endopterygota</taxon>
        <taxon>Coleoptera</taxon>
        <taxon>Polyphaga</taxon>
        <taxon>Cucujiformia</taxon>
        <taxon>Nitidulidae</taxon>
        <taxon>Meligethinae</taxon>
        <taxon>Brassicogethes</taxon>
    </lineage>
</organism>
<protein>
    <recommendedName>
        <fullName evidence="9">Methuselah N-terminal domain-containing protein</fullName>
    </recommendedName>
</protein>
<evidence type="ECO:0000259" key="9">
    <source>
        <dbReference type="Pfam" id="PF06652"/>
    </source>
</evidence>